<evidence type="ECO:0000313" key="4">
    <source>
        <dbReference type="EMBL" id="MXV60640.1"/>
    </source>
</evidence>
<dbReference type="Pfam" id="PF13649">
    <property type="entry name" value="Methyltransf_25"/>
    <property type="match status" value="1"/>
</dbReference>
<dbReference type="InterPro" id="IPR041698">
    <property type="entry name" value="Methyltransf_25"/>
</dbReference>
<accession>A0A6B0VGK3</accession>
<dbReference type="CDD" id="cd02440">
    <property type="entry name" value="AdoMet_MTases"/>
    <property type="match status" value="1"/>
</dbReference>
<dbReference type="SUPFAM" id="SSF53335">
    <property type="entry name" value="S-adenosyl-L-methionine-dependent methyltransferases"/>
    <property type="match status" value="1"/>
</dbReference>
<evidence type="ECO:0000259" key="3">
    <source>
        <dbReference type="Pfam" id="PF13649"/>
    </source>
</evidence>
<proteinExistence type="predicted"/>
<dbReference type="RefSeq" id="WP_160061807.1">
    <property type="nucleotide sequence ID" value="NZ_WUYX01000004.1"/>
</dbReference>
<dbReference type="AlphaFoldDB" id="A0A6B0VGK3"/>
<dbReference type="EMBL" id="WUYX01000004">
    <property type="protein sequence ID" value="MXV60640.1"/>
    <property type="molecule type" value="Genomic_DNA"/>
</dbReference>
<reference evidence="4 5" key="1">
    <citation type="submission" date="2020-01" db="EMBL/GenBank/DDBJ databases">
        <title>Natronorubrum sp. JWXQ-INN 674 isolated from Inner Mongolia Autonomous Region of China.</title>
        <authorList>
            <person name="Xue Q."/>
        </authorList>
    </citation>
    <scope>NUCLEOTIDE SEQUENCE [LARGE SCALE GENOMIC DNA]</scope>
    <source>
        <strain evidence="4 5">JWXQ-INN-674</strain>
    </source>
</reference>
<dbReference type="GO" id="GO:0008168">
    <property type="term" value="F:methyltransferase activity"/>
    <property type="evidence" value="ECO:0007669"/>
    <property type="project" value="UniProtKB-KW"/>
</dbReference>
<dbReference type="Proteomes" id="UP000434101">
    <property type="component" value="Unassembled WGS sequence"/>
</dbReference>
<dbReference type="GO" id="GO:0032259">
    <property type="term" value="P:methylation"/>
    <property type="evidence" value="ECO:0007669"/>
    <property type="project" value="UniProtKB-KW"/>
</dbReference>
<dbReference type="Gene3D" id="3.40.50.150">
    <property type="entry name" value="Vaccinia Virus protein VP39"/>
    <property type="match status" value="1"/>
</dbReference>
<keyword evidence="1 4" id="KW-0489">Methyltransferase</keyword>
<evidence type="ECO:0000313" key="5">
    <source>
        <dbReference type="Proteomes" id="UP000434101"/>
    </source>
</evidence>
<dbReference type="PANTHER" id="PTHR43861">
    <property type="entry name" value="TRANS-ACONITATE 2-METHYLTRANSFERASE-RELATED"/>
    <property type="match status" value="1"/>
</dbReference>
<keyword evidence="2 4" id="KW-0808">Transferase</keyword>
<dbReference type="OrthoDB" id="11691at2157"/>
<protein>
    <submittedName>
        <fullName evidence="4">Methyltransferase domain-containing protein</fullName>
    </submittedName>
</protein>
<dbReference type="InterPro" id="IPR029063">
    <property type="entry name" value="SAM-dependent_MTases_sf"/>
</dbReference>
<comment type="caution">
    <text evidence="4">The sequence shown here is derived from an EMBL/GenBank/DDBJ whole genome shotgun (WGS) entry which is preliminary data.</text>
</comment>
<evidence type="ECO:0000256" key="1">
    <source>
        <dbReference type="ARBA" id="ARBA00022603"/>
    </source>
</evidence>
<evidence type="ECO:0000256" key="2">
    <source>
        <dbReference type="ARBA" id="ARBA00022679"/>
    </source>
</evidence>
<gene>
    <name evidence="4" type="ORF">GS429_00850</name>
</gene>
<organism evidence="4 5">
    <name type="scientific">Natronorubrum halalkaliphilum</name>
    <dbReference type="NCBI Taxonomy" id="2691917"/>
    <lineage>
        <taxon>Archaea</taxon>
        <taxon>Methanobacteriati</taxon>
        <taxon>Methanobacteriota</taxon>
        <taxon>Stenosarchaea group</taxon>
        <taxon>Halobacteria</taxon>
        <taxon>Halobacteriales</taxon>
        <taxon>Natrialbaceae</taxon>
        <taxon>Natronorubrum</taxon>
    </lineage>
</organism>
<keyword evidence="5" id="KW-1185">Reference proteome</keyword>
<sequence>MGRDESRSNSWNADDYDEDHSFVYEYGSDVLEVLDPEPGERILDLGCGTGHLTDRIASSDATVVGVDSAPEMIEQARETHPDRTFVHADARTMSFEGPFDAVFSNAALHWIPDEDQGAVLSSVREALSSGTGRFVAELGGTGNVERIVEATVAELEARGYEAESPWYFPSVGEYATRLEDHGFEVRFARLFDRPTELEGGDAGLRNWLGMFGDSLFESVPAAERTAVIDAVEDRLEPALYDRDEETWTADYRRLRFRAIRL</sequence>
<dbReference type="PANTHER" id="PTHR43861:SF1">
    <property type="entry name" value="TRANS-ACONITATE 2-METHYLTRANSFERASE"/>
    <property type="match status" value="1"/>
</dbReference>
<name>A0A6B0VGK3_9EURY</name>
<feature type="domain" description="Methyltransferase" evidence="3">
    <location>
        <begin position="42"/>
        <end position="130"/>
    </location>
</feature>